<dbReference type="AlphaFoldDB" id="A0A0N1HXW0"/>
<organism evidence="3 4">
    <name type="scientific">Cyphellophora attinorum</name>
    <dbReference type="NCBI Taxonomy" id="1664694"/>
    <lineage>
        <taxon>Eukaryota</taxon>
        <taxon>Fungi</taxon>
        <taxon>Dikarya</taxon>
        <taxon>Ascomycota</taxon>
        <taxon>Pezizomycotina</taxon>
        <taxon>Eurotiomycetes</taxon>
        <taxon>Chaetothyriomycetidae</taxon>
        <taxon>Chaetothyriales</taxon>
        <taxon>Cyphellophoraceae</taxon>
        <taxon>Cyphellophora</taxon>
    </lineage>
</organism>
<keyword evidence="2" id="KW-1133">Transmembrane helix</keyword>
<evidence type="ECO:0000313" key="4">
    <source>
        <dbReference type="Proteomes" id="UP000038010"/>
    </source>
</evidence>
<keyword evidence="4" id="KW-1185">Reference proteome</keyword>
<keyword evidence="2" id="KW-0472">Membrane</keyword>
<proteinExistence type="predicted"/>
<dbReference type="GeneID" id="28741135"/>
<sequence>MSFSTSTTPSDSTSTSTTWTTTDITPTLNTAMTNPNDAGGGNGGGIVINVSPTTVIQLRTIGFVSTITDGTIPPITLDPAPPTTTVFVAPTPTVIGTYRPTTTVTLTTLAATYYFQDVHSSIYSTSVVGLPLSTATGTPQQSDDSGSGWDSWSAGAKAGLIIGVVFGVLLLLMVLTCCYKRNARWIAHDWRWAPQVGAPTGNNMAMVATPSYGYAYPTYMRGGHGSGGREWGWWTRVVEKVRAWSVRRRTSKGAATQVYGWNTEEEPPSTPIRVLREMRLAREERNGEGRGVSGGLAD</sequence>
<name>A0A0N1HXW0_9EURO</name>
<accession>A0A0N1HXW0</accession>
<feature type="region of interest" description="Disordered" evidence="1">
    <location>
        <begin position="1"/>
        <end position="30"/>
    </location>
</feature>
<evidence type="ECO:0000256" key="1">
    <source>
        <dbReference type="SAM" id="MobiDB-lite"/>
    </source>
</evidence>
<dbReference type="STRING" id="1664694.A0A0N1HXW0"/>
<dbReference type="OrthoDB" id="10668592at2759"/>
<feature type="transmembrane region" description="Helical" evidence="2">
    <location>
        <begin position="158"/>
        <end position="179"/>
    </location>
</feature>
<dbReference type="Proteomes" id="UP000038010">
    <property type="component" value="Unassembled WGS sequence"/>
</dbReference>
<comment type="caution">
    <text evidence="3">The sequence shown here is derived from an EMBL/GenBank/DDBJ whole genome shotgun (WGS) entry which is preliminary data.</text>
</comment>
<evidence type="ECO:0000256" key="2">
    <source>
        <dbReference type="SAM" id="Phobius"/>
    </source>
</evidence>
<dbReference type="RefSeq" id="XP_018005477.1">
    <property type="nucleotide sequence ID" value="XM_018149266.1"/>
</dbReference>
<gene>
    <name evidence="3" type="ORF">AB675_878</name>
</gene>
<feature type="compositionally biased region" description="Low complexity" evidence="1">
    <location>
        <begin position="1"/>
        <end position="27"/>
    </location>
</feature>
<evidence type="ECO:0000313" key="3">
    <source>
        <dbReference type="EMBL" id="KPI45514.1"/>
    </source>
</evidence>
<keyword evidence="2" id="KW-0812">Transmembrane</keyword>
<dbReference type="VEuPathDB" id="FungiDB:AB675_878"/>
<protein>
    <submittedName>
        <fullName evidence="3">Uncharacterized protein</fullName>
    </submittedName>
</protein>
<dbReference type="EMBL" id="LFJN01000001">
    <property type="protein sequence ID" value="KPI45514.1"/>
    <property type="molecule type" value="Genomic_DNA"/>
</dbReference>
<reference evidence="3 4" key="1">
    <citation type="submission" date="2015-06" db="EMBL/GenBank/DDBJ databases">
        <title>Draft genome of the ant-associated black yeast Phialophora attae CBS 131958.</title>
        <authorList>
            <person name="Moreno L.F."/>
            <person name="Stielow B.J."/>
            <person name="de Hoog S."/>
            <person name="Vicente V.A."/>
            <person name="Weiss V.A."/>
            <person name="de Vries M."/>
            <person name="Cruz L.M."/>
            <person name="Souza E.M."/>
        </authorList>
    </citation>
    <scope>NUCLEOTIDE SEQUENCE [LARGE SCALE GENOMIC DNA]</scope>
    <source>
        <strain evidence="3 4">CBS 131958</strain>
    </source>
</reference>